<evidence type="ECO:0000313" key="2">
    <source>
        <dbReference type="EMBL" id="MDK6869269.1"/>
    </source>
</evidence>
<evidence type="ECO:0000313" key="3">
    <source>
        <dbReference type="Proteomes" id="UP001232113"/>
    </source>
</evidence>
<dbReference type="InterPro" id="IPR035093">
    <property type="entry name" value="RelE/ParE_toxin_dom_sf"/>
</dbReference>
<dbReference type="EMBL" id="JASOLY010000026">
    <property type="protein sequence ID" value="MDK6869269.1"/>
    <property type="molecule type" value="Genomic_DNA"/>
</dbReference>
<organism evidence="2 3">
    <name type="scientific">Lactobacillus paragasseri</name>
    <dbReference type="NCBI Taxonomy" id="2107999"/>
    <lineage>
        <taxon>Bacteria</taxon>
        <taxon>Bacillati</taxon>
        <taxon>Bacillota</taxon>
        <taxon>Bacilli</taxon>
        <taxon>Lactobacillales</taxon>
        <taxon>Lactobacillaceae</taxon>
        <taxon>Lactobacillus</taxon>
    </lineage>
</organism>
<protein>
    <submittedName>
        <fullName evidence="2">Type II toxin-antitoxin system RelE/ParE family toxin</fullName>
    </submittedName>
</protein>
<dbReference type="Gene3D" id="3.30.2310.20">
    <property type="entry name" value="RelE-like"/>
    <property type="match status" value="1"/>
</dbReference>
<dbReference type="AlphaFoldDB" id="A0AAW6XQB0"/>
<keyword evidence="1" id="KW-1277">Toxin-antitoxin system</keyword>
<comment type="caution">
    <text evidence="2">The sequence shown here is derived from an EMBL/GenBank/DDBJ whole genome shotgun (WGS) entry which is preliminary data.</text>
</comment>
<accession>A0AAW6XQB0</accession>
<gene>
    <name evidence="2" type="ORF">QP354_09385</name>
</gene>
<dbReference type="Proteomes" id="UP001232113">
    <property type="component" value="Unassembled WGS sequence"/>
</dbReference>
<dbReference type="Pfam" id="PF05016">
    <property type="entry name" value="ParE_toxin"/>
    <property type="match status" value="1"/>
</dbReference>
<sequence>MFSLELSTPAKEYFENLKQYLLINFGETVQRESLTKEEQKLENLKSFPYIGIKASKFSELLDGYYVLLDKNEYIFYQVDEKEKTIYIELVLSTKEDLIVDCKIKLNTLEK</sequence>
<reference evidence="2" key="1">
    <citation type="submission" date="2023-05" db="EMBL/GenBank/DDBJ databases">
        <title>Cataloging the Phylogenetic Diversity of Human Bladder Bacteria.</title>
        <authorList>
            <person name="Du J."/>
        </authorList>
    </citation>
    <scope>NUCLEOTIDE SEQUENCE</scope>
    <source>
        <strain evidence="2">UMB6975B</strain>
    </source>
</reference>
<evidence type="ECO:0000256" key="1">
    <source>
        <dbReference type="ARBA" id="ARBA00022649"/>
    </source>
</evidence>
<proteinExistence type="predicted"/>
<dbReference type="RefSeq" id="WP_144842255.1">
    <property type="nucleotide sequence ID" value="NZ_JASOLY010000026.1"/>
</dbReference>
<name>A0AAW6XQB0_9LACO</name>
<dbReference type="InterPro" id="IPR007712">
    <property type="entry name" value="RelE/ParE_toxin"/>
</dbReference>